<proteinExistence type="predicted"/>
<organism evidence="1 2">
    <name type="scientific">Catharanthus roseus</name>
    <name type="common">Madagascar periwinkle</name>
    <name type="synonym">Vinca rosea</name>
    <dbReference type="NCBI Taxonomy" id="4058"/>
    <lineage>
        <taxon>Eukaryota</taxon>
        <taxon>Viridiplantae</taxon>
        <taxon>Streptophyta</taxon>
        <taxon>Embryophyta</taxon>
        <taxon>Tracheophyta</taxon>
        <taxon>Spermatophyta</taxon>
        <taxon>Magnoliopsida</taxon>
        <taxon>eudicotyledons</taxon>
        <taxon>Gunneridae</taxon>
        <taxon>Pentapetalae</taxon>
        <taxon>asterids</taxon>
        <taxon>lamiids</taxon>
        <taxon>Gentianales</taxon>
        <taxon>Apocynaceae</taxon>
        <taxon>Rauvolfioideae</taxon>
        <taxon>Vinceae</taxon>
        <taxon>Catharanthinae</taxon>
        <taxon>Catharanthus</taxon>
    </lineage>
</organism>
<name>A0ACC0B8L7_CATRO</name>
<evidence type="ECO:0000313" key="1">
    <source>
        <dbReference type="EMBL" id="KAI5668991.1"/>
    </source>
</evidence>
<protein>
    <submittedName>
        <fullName evidence="1">Uncharacterized protein</fullName>
    </submittedName>
</protein>
<dbReference type="EMBL" id="CM044704">
    <property type="protein sequence ID" value="KAI5668991.1"/>
    <property type="molecule type" value="Genomic_DNA"/>
</dbReference>
<gene>
    <name evidence="1" type="ORF">M9H77_18844</name>
</gene>
<accession>A0ACC0B8L7</accession>
<reference evidence="2" key="1">
    <citation type="journal article" date="2023" name="Nat. Plants">
        <title>Single-cell RNA sequencing provides a high-resolution roadmap for understanding the multicellular compartmentation of specialized metabolism.</title>
        <authorList>
            <person name="Sun S."/>
            <person name="Shen X."/>
            <person name="Li Y."/>
            <person name="Li Y."/>
            <person name="Wang S."/>
            <person name="Li R."/>
            <person name="Zhang H."/>
            <person name="Shen G."/>
            <person name="Guo B."/>
            <person name="Wei J."/>
            <person name="Xu J."/>
            <person name="St-Pierre B."/>
            <person name="Chen S."/>
            <person name="Sun C."/>
        </authorList>
    </citation>
    <scope>NUCLEOTIDE SEQUENCE [LARGE SCALE GENOMIC DNA]</scope>
</reference>
<comment type="caution">
    <text evidence="1">The sequence shown here is derived from an EMBL/GenBank/DDBJ whole genome shotgun (WGS) entry which is preliminary data.</text>
</comment>
<sequence>MTVRYHVINPSAAPPPFFFLFLLPPYFFFLSFSCLLISSFLLSSFFSSLKIFSLLLILFSLHPKIVILCSSGLAAPPQSLLLLRRRRRLMEEVPVHVHPGPIVPGVLSRQHEHQSDLIWSGDHETCFTDLQCRRFGRNLFQCYSTAPRRLADLLAPLSSIWCTSFDCSQLPMHTLVTYRDQLDFMLSDQLRRNDHTYWATQHASHVEAWVQWRLHVRDGSALAVEVLSYSSDEYIRWYRGITRVYIGNPANRDTRSFGYQLAGDVDDMSSVVIQEPPSSPSQMAVFVKKVETIIRMCMVSIGGTLGCTPSQHDIQQMFPIQPSRRLSREHVPNLGIPSFSLGLTPPSQSLPSESGTLQMPPPSGLGFAPFQSPYPTFQFSRFRAPLLRAQLVHLHRISLYRRHLYLMKRSRRMTWMLYSILDSDIVLVRRQ</sequence>
<dbReference type="Proteomes" id="UP001060085">
    <property type="component" value="Linkage Group LG04"/>
</dbReference>
<evidence type="ECO:0000313" key="2">
    <source>
        <dbReference type="Proteomes" id="UP001060085"/>
    </source>
</evidence>
<keyword evidence="2" id="KW-1185">Reference proteome</keyword>